<proteinExistence type="predicted"/>
<dbReference type="InterPro" id="IPR011010">
    <property type="entry name" value="DNA_brk_join_enz"/>
</dbReference>
<evidence type="ECO:0000259" key="5">
    <source>
        <dbReference type="PROSITE" id="PS51898"/>
    </source>
</evidence>
<dbReference type="Pfam" id="PF00589">
    <property type="entry name" value="Phage_integrase"/>
    <property type="match status" value="1"/>
</dbReference>
<dbReference type="STRING" id="266892.SAMN04488054_104173"/>
<organism evidence="7 8">
    <name type="scientific">Salibacterium qingdaonense</name>
    <dbReference type="NCBI Taxonomy" id="266892"/>
    <lineage>
        <taxon>Bacteria</taxon>
        <taxon>Bacillati</taxon>
        <taxon>Bacillota</taxon>
        <taxon>Bacilli</taxon>
        <taxon>Bacillales</taxon>
        <taxon>Bacillaceae</taxon>
    </lineage>
</organism>
<dbReference type="Proteomes" id="UP000199668">
    <property type="component" value="Unassembled WGS sequence"/>
</dbReference>
<accession>A0A1I4K8G9</accession>
<feature type="domain" description="Tyr recombinase" evidence="5">
    <location>
        <begin position="132"/>
        <end position="328"/>
    </location>
</feature>
<evidence type="ECO:0000259" key="6">
    <source>
        <dbReference type="PROSITE" id="PS51900"/>
    </source>
</evidence>
<dbReference type="GO" id="GO:0006310">
    <property type="term" value="P:DNA recombination"/>
    <property type="evidence" value="ECO:0007669"/>
    <property type="project" value="UniProtKB-KW"/>
</dbReference>
<dbReference type="SUPFAM" id="SSF56349">
    <property type="entry name" value="DNA breaking-rejoining enzymes"/>
    <property type="match status" value="1"/>
</dbReference>
<evidence type="ECO:0000313" key="7">
    <source>
        <dbReference type="EMBL" id="SFL74877.1"/>
    </source>
</evidence>
<dbReference type="InterPro" id="IPR002104">
    <property type="entry name" value="Integrase_catalytic"/>
</dbReference>
<dbReference type="Gene3D" id="1.10.443.10">
    <property type="entry name" value="Intergrase catalytic core"/>
    <property type="match status" value="1"/>
</dbReference>
<evidence type="ECO:0000313" key="8">
    <source>
        <dbReference type="Proteomes" id="UP000199668"/>
    </source>
</evidence>
<dbReference type="CDD" id="cd00397">
    <property type="entry name" value="DNA_BRE_C"/>
    <property type="match status" value="1"/>
</dbReference>
<evidence type="ECO:0000256" key="4">
    <source>
        <dbReference type="PROSITE-ProRule" id="PRU01248"/>
    </source>
</evidence>
<dbReference type="Pfam" id="PF13495">
    <property type="entry name" value="Phage_int_SAM_4"/>
    <property type="match status" value="1"/>
</dbReference>
<dbReference type="PROSITE" id="PS51898">
    <property type="entry name" value="TYR_RECOMBINASE"/>
    <property type="match status" value="1"/>
</dbReference>
<keyword evidence="2 4" id="KW-0238">DNA-binding</keyword>
<dbReference type="EMBL" id="FOTY01000004">
    <property type="protein sequence ID" value="SFL74877.1"/>
    <property type="molecule type" value="Genomic_DNA"/>
</dbReference>
<dbReference type="GO" id="GO:0003677">
    <property type="term" value="F:DNA binding"/>
    <property type="evidence" value="ECO:0007669"/>
    <property type="project" value="UniProtKB-UniRule"/>
</dbReference>
<dbReference type="InterPro" id="IPR044068">
    <property type="entry name" value="CB"/>
</dbReference>
<dbReference type="InterPro" id="IPR010998">
    <property type="entry name" value="Integrase_recombinase_N"/>
</dbReference>
<dbReference type="PANTHER" id="PTHR30349">
    <property type="entry name" value="PHAGE INTEGRASE-RELATED"/>
    <property type="match status" value="1"/>
</dbReference>
<protein>
    <submittedName>
        <fullName evidence="7">Site-specific recombinase XerD</fullName>
    </submittedName>
</protein>
<dbReference type="PANTHER" id="PTHR30349:SF86">
    <property type="entry name" value="INTEGRASE_RECOMBINASE AQ_AA09-RELATED"/>
    <property type="match status" value="1"/>
</dbReference>
<keyword evidence="1" id="KW-0229">DNA integration</keyword>
<name>A0A1I4K8G9_9BACI</name>
<feature type="domain" description="Core-binding (CB)" evidence="6">
    <location>
        <begin position="6"/>
        <end position="96"/>
    </location>
</feature>
<dbReference type="GO" id="GO:0015074">
    <property type="term" value="P:DNA integration"/>
    <property type="evidence" value="ECO:0007669"/>
    <property type="project" value="UniProtKB-KW"/>
</dbReference>
<evidence type="ECO:0000256" key="1">
    <source>
        <dbReference type="ARBA" id="ARBA00022908"/>
    </source>
</evidence>
<dbReference type="Gene3D" id="1.10.150.130">
    <property type="match status" value="1"/>
</dbReference>
<dbReference type="InterPro" id="IPR050090">
    <property type="entry name" value="Tyrosine_recombinase_XerCD"/>
</dbReference>
<dbReference type="RefSeq" id="WP_177195445.1">
    <property type="nucleotide sequence ID" value="NZ_FOTY01000004.1"/>
</dbReference>
<reference evidence="7 8" key="1">
    <citation type="submission" date="2016-10" db="EMBL/GenBank/DDBJ databases">
        <authorList>
            <person name="de Groot N.N."/>
        </authorList>
    </citation>
    <scope>NUCLEOTIDE SEQUENCE [LARGE SCALE GENOMIC DNA]</scope>
    <source>
        <strain evidence="7 8">CGMCC 1.6134</strain>
    </source>
</reference>
<dbReference type="InterPro" id="IPR004107">
    <property type="entry name" value="Integrase_SAM-like_N"/>
</dbReference>
<gene>
    <name evidence="7" type="ORF">SAMN04488054_104173</name>
</gene>
<sequence length="331" mass="38589">MTENMYALPSPAQEFLEYLKTRGRKDSTITRYHYDLADFFRFVEVSAGADRLSALDEATTHRIEEYFAFLVQSRDYQQRTIKRIHTVLKQHFEYLHSTGRRKDNPMKAFDPAELTGDEFTSDDLIHPSEEKKLMKTLQSDAGLSEKQAAARPLLAPRNLVIIRWFLRYGLRLQELASLCLKDMNQGQGQLFIPESTGNPRVVSLSKKDQSLLYHYFQVIPKPVRPFLEDHPVFAAFDFQRRTYRWSYEEDRPKQLTEVAIQKMIRMERKRAGIERSISSKHLRNTFIVRALESGLSPEYIQETLGLNTILTLTKYIDYAARNNSTSKNSSF</sequence>
<dbReference type="AlphaFoldDB" id="A0A1I4K8G9"/>
<dbReference type="InterPro" id="IPR013762">
    <property type="entry name" value="Integrase-like_cat_sf"/>
</dbReference>
<dbReference type="PROSITE" id="PS51900">
    <property type="entry name" value="CB"/>
    <property type="match status" value="1"/>
</dbReference>
<evidence type="ECO:0000256" key="2">
    <source>
        <dbReference type="ARBA" id="ARBA00023125"/>
    </source>
</evidence>
<keyword evidence="8" id="KW-1185">Reference proteome</keyword>
<keyword evidence="3" id="KW-0233">DNA recombination</keyword>
<evidence type="ECO:0000256" key="3">
    <source>
        <dbReference type="ARBA" id="ARBA00023172"/>
    </source>
</evidence>